<evidence type="ECO:0000313" key="2">
    <source>
        <dbReference type="EMBL" id="MCD9644395.1"/>
    </source>
</evidence>
<reference evidence="2 3" key="1">
    <citation type="journal article" date="2021" name="BMC Genomics">
        <title>Datura genome reveals duplications of psychoactive alkaloid biosynthetic genes and high mutation rate following tissue culture.</title>
        <authorList>
            <person name="Rajewski A."/>
            <person name="Carter-House D."/>
            <person name="Stajich J."/>
            <person name="Litt A."/>
        </authorList>
    </citation>
    <scope>NUCLEOTIDE SEQUENCE [LARGE SCALE GENOMIC DNA]</scope>
    <source>
        <strain evidence="2">AR-01</strain>
    </source>
</reference>
<evidence type="ECO:0000256" key="1">
    <source>
        <dbReference type="SAM" id="MobiDB-lite"/>
    </source>
</evidence>
<protein>
    <submittedName>
        <fullName evidence="2">Uncharacterized protein</fullName>
    </submittedName>
</protein>
<feature type="compositionally biased region" description="Acidic residues" evidence="1">
    <location>
        <begin position="58"/>
        <end position="76"/>
    </location>
</feature>
<accession>A0ABS8VDY2</accession>
<proteinExistence type="predicted"/>
<evidence type="ECO:0000313" key="3">
    <source>
        <dbReference type="Proteomes" id="UP000823775"/>
    </source>
</evidence>
<dbReference type="EMBL" id="JACEIK010004137">
    <property type="protein sequence ID" value="MCD9644395.1"/>
    <property type="molecule type" value="Genomic_DNA"/>
</dbReference>
<comment type="caution">
    <text evidence="2">The sequence shown here is derived from an EMBL/GenBank/DDBJ whole genome shotgun (WGS) entry which is preliminary data.</text>
</comment>
<feature type="compositionally biased region" description="Polar residues" evidence="1">
    <location>
        <begin position="1"/>
        <end position="12"/>
    </location>
</feature>
<feature type="region of interest" description="Disordered" evidence="1">
    <location>
        <begin position="1"/>
        <end position="21"/>
    </location>
</feature>
<name>A0ABS8VDY2_DATST</name>
<gene>
    <name evidence="2" type="ORF">HAX54_032593</name>
</gene>
<keyword evidence="3" id="KW-1185">Reference proteome</keyword>
<dbReference type="Proteomes" id="UP000823775">
    <property type="component" value="Unassembled WGS sequence"/>
</dbReference>
<feature type="region of interest" description="Disordered" evidence="1">
    <location>
        <begin position="57"/>
        <end position="76"/>
    </location>
</feature>
<organism evidence="2 3">
    <name type="scientific">Datura stramonium</name>
    <name type="common">Jimsonweed</name>
    <name type="synonym">Common thornapple</name>
    <dbReference type="NCBI Taxonomy" id="4076"/>
    <lineage>
        <taxon>Eukaryota</taxon>
        <taxon>Viridiplantae</taxon>
        <taxon>Streptophyta</taxon>
        <taxon>Embryophyta</taxon>
        <taxon>Tracheophyta</taxon>
        <taxon>Spermatophyta</taxon>
        <taxon>Magnoliopsida</taxon>
        <taxon>eudicotyledons</taxon>
        <taxon>Gunneridae</taxon>
        <taxon>Pentapetalae</taxon>
        <taxon>asterids</taxon>
        <taxon>lamiids</taxon>
        <taxon>Solanales</taxon>
        <taxon>Solanaceae</taxon>
        <taxon>Solanoideae</taxon>
        <taxon>Datureae</taxon>
        <taxon>Datura</taxon>
    </lineage>
</organism>
<sequence>MDNQPTLFTAQYSPIRDGPIVPPLQVHERPPGDCTLNSFPVMSIDTDDEYRVIHSENVFDEDTQSVAAQEEDEGED</sequence>